<protein>
    <recommendedName>
        <fullName evidence="4">SCP2 sterol-binding domain-containing protein</fullName>
    </recommendedName>
</protein>
<accession>A0A5J6QMM8</accession>
<name>A0A5J6QMM8_9GAMM</name>
<dbReference type="PROSITE" id="PS51257">
    <property type="entry name" value="PROKAR_LIPOPROTEIN"/>
    <property type="match status" value="1"/>
</dbReference>
<evidence type="ECO:0000313" key="2">
    <source>
        <dbReference type="EMBL" id="QEY62922.1"/>
    </source>
</evidence>
<dbReference type="AlphaFoldDB" id="A0A5J6QMM8"/>
<feature type="chain" id="PRO_5023809625" description="SCP2 sterol-binding domain-containing protein" evidence="1">
    <location>
        <begin position="22"/>
        <end position="172"/>
    </location>
</feature>
<evidence type="ECO:0000313" key="3">
    <source>
        <dbReference type="Proteomes" id="UP000327179"/>
    </source>
</evidence>
<dbReference type="RefSeq" id="WP_151133577.1">
    <property type="nucleotide sequence ID" value="NZ_CP043311.1"/>
</dbReference>
<keyword evidence="3" id="KW-1185">Reference proteome</keyword>
<dbReference type="Proteomes" id="UP000327179">
    <property type="component" value="Chromosome"/>
</dbReference>
<gene>
    <name evidence="2" type="ORF">FXN65_12865</name>
</gene>
<sequence>MRLATFSLAALLCGAAPASLACGYDGMAMDLALAHPASLEVSLAIHRAYQDKLMAPPLPLPGAFGMRRALKAMDRLAAMLPADGERFSLLLVEPGLWTRFEKRDGHWQPTPHTTGPAEGEDVVIVGEGALLAMLGGKLSTRQALEHGLLHVEGGTQQAGLWQSVDLSHGTRQ</sequence>
<dbReference type="KEGG" id="plal:FXN65_12865"/>
<reference evidence="2 3" key="1">
    <citation type="submission" date="2019-08" db="EMBL/GenBank/DDBJ databases">
        <title>Whole-genome Sequencing of e-waste polymer degrading bacterium Pseudomonas sp. strain PE08.</title>
        <authorList>
            <person name="Kirdat K."/>
            <person name="Debbarma P."/>
            <person name="Narawade N."/>
            <person name="Suyal D."/>
            <person name="Thorat V."/>
            <person name="Shouche Y."/>
            <person name="Goel R."/>
            <person name="Yadav A."/>
        </authorList>
    </citation>
    <scope>NUCLEOTIDE SEQUENCE [LARGE SCALE GENOMIC DNA]</scope>
    <source>
        <strain evidence="2 3">PE08</strain>
    </source>
</reference>
<feature type="signal peptide" evidence="1">
    <location>
        <begin position="1"/>
        <end position="21"/>
    </location>
</feature>
<proteinExistence type="predicted"/>
<evidence type="ECO:0000256" key="1">
    <source>
        <dbReference type="SAM" id="SignalP"/>
    </source>
</evidence>
<keyword evidence="1" id="KW-0732">Signal</keyword>
<organism evidence="2 3">
    <name type="scientific">Metapseudomonas lalkuanensis</name>
    <dbReference type="NCBI Taxonomy" id="2604832"/>
    <lineage>
        <taxon>Bacteria</taxon>
        <taxon>Pseudomonadati</taxon>
        <taxon>Pseudomonadota</taxon>
        <taxon>Gammaproteobacteria</taxon>
        <taxon>Pseudomonadales</taxon>
        <taxon>Pseudomonadaceae</taxon>
        <taxon>Metapseudomonas</taxon>
    </lineage>
</organism>
<evidence type="ECO:0008006" key="4">
    <source>
        <dbReference type="Google" id="ProtNLM"/>
    </source>
</evidence>
<dbReference type="EMBL" id="CP043311">
    <property type="protein sequence ID" value="QEY62922.1"/>
    <property type="molecule type" value="Genomic_DNA"/>
</dbReference>